<dbReference type="AlphaFoldDB" id="W2W6I1"/>
<reference evidence="1 2" key="1">
    <citation type="submission" date="2013-11" db="EMBL/GenBank/DDBJ databases">
        <title>The Genome Sequence of Phytophthora parasitica CJ01A1.</title>
        <authorList>
            <consortium name="The Broad Institute Genomics Platform"/>
            <person name="Russ C."/>
            <person name="Tyler B."/>
            <person name="Panabieres F."/>
            <person name="Shan W."/>
            <person name="Tripathy S."/>
            <person name="Grunwald N."/>
            <person name="Machado M."/>
            <person name="Johnson C.S."/>
            <person name="Walker B."/>
            <person name="Young S.K."/>
            <person name="Zeng Q."/>
            <person name="Gargeya S."/>
            <person name="Fitzgerald M."/>
            <person name="Haas B."/>
            <person name="Abouelleil A."/>
            <person name="Allen A.W."/>
            <person name="Alvarado L."/>
            <person name="Arachchi H.M."/>
            <person name="Berlin A.M."/>
            <person name="Chapman S.B."/>
            <person name="Gainer-Dewar J."/>
            <person name="Goldberg J."/>
            <person name="Griggs A."/>
            <person name="Gujja S."/>
            <person name="Hansen M."/>
            <person name="Howarth C."/>
            <person name="Imamovic A."/>
            <person name="Ireland A."/>
            <person name="Larimer J."/>
            <person name="McCowan C."/>
            <person name="Murphy C."/>
            <person name="Pearson M."/>
            <person name="Poon T.W."/>
            <person name="Priest M."/>
            <person name="Roberts A."/>
            <person name="Saif S."/>
            <person name="Shea T."/>
            <person name="Sisk P."/>
            <person name="Sykes S."/>
            <person name="Wortman J."/>
            <person name="Nusbaum C."/>
            <person name="Birren B."/>
        </authorList>
    </citation>
    <scope>NUCLEOTIDE SEQUENCE [LARGE SCALE GENOMIC DNA]</scope>
    <source>
        <strain evidence="1 2">CJ01A1</strain>
    </source>
</reference>
<comment type="caution">
    <text evidence="1">The sequence shown here is derived from an EMBL/GenBank/DDBJ whole genome shotgun (WGS) entry which is preliminary data.</text>
</comment>
<dbReference type="EMBL" id="ANIX01003529">
    <property type="protein sequence ID" value="ETP05608.1"/>
    <property type="molecule type" value="Genomic_DNA"/>
</dbReference>
<name>W2W6I1_PHYNI</name>
<evidence type="ECO:0000313" key="2">
    <source>
        <dbReference type="Proteomes" id="UP000018958"/>
    </source>
</evidence>
<gene>
    <name evidence="1" type="ORF">F441_17815</name>
</gene>
<organism evidence="1 2">
    <name type="scientific">Phytophthora nicotianae CJ01A1</name>
    <dbReference type="NCBI Taxonomy" id="1317063"/>
    <lineage>
        <taxon>Eukaryota</taxon>
        <taxon>Sar</taxon>
        <taxon>Stramenopiles</taxon>
        <taxon>Oomycota</taxon>
        <taxon>Peronosporomycetes</taxon>
        <taxon>Peronosporales</taxon>
        <taxon>Peronosporaceae</taxon>
        <taxon>Phytophthora</taxon>
    </lineage>
</organism>
<dbReference type="OrthoDB" id="119269at2759"/>
<sequence>MLRSRTRKVRTFGSAPFVVNDSELDMARSLGLLRQDVPIQVTDSSKNNYGVAYQRRENIGIETHGSQKAIQERCKELAQSSGFQFECPFAINVNGVDGSWKVTCFNFAHNHVMRVGFTEQPLAEGTIARSKFAKRNTTQDLATLVHLIEAEMLPRYDGKTDKKTGAVISRFLVGKGKNISPSVISRIESSIDERLGGNMTDSYQKLESYLRLVAEKTRAQ</sequence>
<evidence type="ECO:0000313" key="1">
    <source>
        <dbReference type="EMBL" id="ETP05608.1"/>
    </source>
</evidence>
<accession>W2W6I1</accession>
<dbReference type="Proteomes" id="UP000018958">
    <property type="component" value="Unassembled WGS sequence"/>
</dbReference>
<proteinExistence type="predicted"/>
<protein>
    <submittedName>
        <fullName evidence="1">Uncharacterized protein</fullName>
    </submittedName>
</protein>